<evidence type="ECO:0000259" key="8">
    <source>
        <dbReference type="Pfam" id="PF13382"/>
    </source>
</evidence>
<organism evidence="9 10">
    <name type="scientific">Roseivirga ehrenbergii (strain DSM 102268 / JCM 13514 / KCTC 12282 / NCIMB 14502 / KMM 6017)</name>
    <dbReference type="NCBI Taxonomy" id="279360"/>
    <lineage>
        <taxon>Bacteria</taxon>
        <taxon>Pseudomonadati</taxon>
        <taxon>Bacteroidota</taxon>
        <taxon>Cytophagia</taxon>
        <taxon>Cytophagales</taxon>
        <taxon>Roseivirgaceae</taxon>
        <taxon>Roseivirga</taxon>
    </lineage>
</organism>
<comment type="cofactor">
    <cofactor evidence="6">
        <name>Mn(2+)</name>
        <dbReference type="ChEBI" id="CHEBI:29035"/>
    </cofactor>
</comment>
<dbReference type="Proteomes" id="UP000075583">
    <property type="component" value="Unassembled WGS sequence"/>
</dbReference>
<dbReference type="InterPro" id="IPR006680">
    <property type="entry name" value="Amidohydro-rel"/>
</dbReference>
<comment type="catalytic activity">
    <reaction evidence="5 6">
        <text>adenine + H2O + H(+) = hypoxanthine + NH4(+)</text>
        <dbReference type="Rhea" id="RHEA:23688"/>
        <dbReference type="ChEBI" id="CHEBI:15377"/>
        <dbReference type="ChEBI" id="CHEBI:15378"/>
        <dbReference type="ChEBI" id="CHEBI:16708"/>
        <dbReference type="ChEBI" id="CHEBI:17368"/>
        <dbReference type="ChEBI" id="CHEBI:28938"/>
        <dbReference type="EC" id="3.5.4.2"/>
    </reaction>
</comment>
<evidence type="ECO:0000256" key="1">
    <source>
        <dbReference type="ARBA" id="ARBA00006773"/>
    </source>
</evidence>
<evidence type="ECO:0000256" key="3">
    <source>
        <dbReference type="ARBA" id="ARBA00022801"/>
    </source>
</evidence>
<dbReference type="AlphaFoldDB" id="A0A150WYM5"/>
<dbReference type="Pfam" id="PF13382">
    <property type="entry name" value="Adenine_deam_C"/>
    <property type="match status" value="1"/>
</dbReference>
<evidence type="ECO:0000259" key="7">
    <source>
        <dbReference type="Pfam" id="PF01979"/>
    </source>
</evidence>
<gene>
    <name evidence="6" type="primary">ade</name>
    <name evidence="9" type="ORF">MB14_09725</name>
</gene>
<feature type="domain" description="Adenine deaminase C-terminal" evidence="8">
    <location>
        <begin position="367"/>
        <end position="533"/>
    </location>
</feature>
<dbReference type="OrthoDB" id="9775607at2"/>
<proteinExistence type="inferred from homology"/>
<protein>
    <recommendedName>
        <fullName evidence="2 6">Adenine deaminase</fullName>
        <shortName evidence="6">Adenase</shortName>
        <shortName evidence="6">Adenine aminase</shortName>
        <ecNumber evidence="2 6">3.5.4.2</ecNumber>
    </recommendedName>
</protein>
<evidence type="ECO:0000313" key="9">
    <source>
        <dbReference type="EMBL" id="KYG71589.1"/>
    </source>
</evidence>
<dbReference type="EC" id="3.5.4.2" evidence="2 6"/>
<dbReference type="Gene3D" id="3.20.20.140">
    <property type="entry name" value="Metal-dependent hydrolases"/>
    <property type="match status" value="1"/>
</dbReference>
<dbReference type="InterPro" id="IPR026912">
    <property type="entry name" value="Adenine_deam_C"/>
</dbReference>
<keyword evidence="3 6" id="KW-0378">Hydrolase</keyword>
<dbReference type="GO" id="GO:0000034">
    <property type="term" value="F:adenine deaminase activity"/>
    <property type="evidence" value="ECO:0007669"/>
    <property type="project" value="UniProtKB-UniRule"/>
</dbReference>
<dbReference type="InterPro" id="IPR006679">
    <property type="entry name" value="Adenine_deam"/>
</dbReference>
<dbReference type="RefSeq" id="WP_062593486.1">
    <property type="nucleotide sequence ID" value="NZ_LQZQ01000050.1"/>
</dbReference>
<reference evidence="9" key="1">
    <citation type="submission" date="2016-01" db="EMBL/GenBank/DDBJ databases">
        <title>Genome sequencing of Roseivirga ehrenbergii KMM 6017.</title>
        <authorList>
            <person name="Selvaratnam C."/>
            <person name="Thevarajoo S."/>
            <person name="Goh K.M."/>
            <person name="Ee R."/>
            <person name="Chan K.-G."/>
            <person name="Chong C.S."/>
        </authorList>
    </citation>
    <scope>NUCLEOTIDE SEQUENCE [LARGE SCALE GENOMIC DNA]</scope>
    <source>
        <strain evidence="9">KMM 6017</strain>
    </source>
</reference>
<dbReference type="PANTHER" id="PTHR11113">
    <property type="entry name" value="N-ACETYLGLUCOSAMINE-6-PHOSPHATE DEACETYLASE"/>
    <property type="match status" value="1"/>
</dbReference>
<dbReference type="EMBL" id="LQZQ01000050">
    <property type="protein sequence ID" value="KYG71589.1"/>
    <property type="molecule type" value="Genomic_DNA"/>
</dbReference>
<dbReference type="STRING" id="279360.MB14_09725"/>
<dbReference type="GO" id="GO:0006146">
    <property type="term" value="P:adenine catabolic process"/>
    <property type="evidence" value="ECO:0007669"/>
    <property type="project" value="InterPro"/>
</dbReference>
<dbReference type="InterPro" id="IPR032466">
    <property type="entry name" value="Metal_Hydrolase"/>
</dbReference>
<evidence type="ECO:0000256" key="4">
    <source>
        <dbReference type="ARBA" id="ARBA00023211"/>
    </source>
</evidence>
<dbReference type="Pfam" id="PF01979">
    <property type="entry name" value="Amidohydro_1"/>
    <property type="match status" value="1"/>
</dbReference>
<dbReference type="CDD" id="cd01295">
    <property type="entry name" value="AdeC"/>
    <property type="match status" value="1"/>
</dbReference>
<comment type="caution">
    <text evidence="9">The sequence shown here is derived from an EMBL/GenBank/DDBJ whole genome shotgun (WGS) entry which is preliminary data.</text>
</comment>
<dbReference type="HAMAP" id="MF_01518">
    <property type="entry name" value="Adenine_deamin"/>
    <property type="match status" value="1"/>
</dbReference>
<keyword evidence="4 6" id="KW-0464">Manganese</keyword>
<dbReference type="SUPFAM" id="SSF51556">
    <property type="entry name" value="Metallo-dependent hydrolases"/>
    <property type="match status" value="1"/>
</dbReference>
<evidence type="ECO:0000256" key="6">
    <source>
        <dbReference type="HAMAP-Rule" id="MF_01518"/>
    </source>
</evidence>
<keyword evidence="10" id="KW-1185">Reference proteome</keyword>
<name>A0A150WYM5_ROSEK</name>
<evidence type="ECO:0000256" key="2">
    <source>
        <dbReference type="ARBA" id="ARBA00012782"/>
    </source>
</evidence>
<dbReference type="InterPro" id="IPR011059">
    <property type="entry name" value="Metal-dep_hydrolase_composite"/>
</dbReference>
<dbReference type="PANTHER" id="PTHR11113:SF2">
    <property type="entry name" value="ADENINE DEAMINASE"/>
    <property type="match status" value="1"/>
</dbReference>
<sequence>MKISGHIIDVRNRRLFKGILHIKDNRIERIEPSDTVDGQFIMPGFIDSHVHVESSMLVPSEFARLAVVHGTVATVSDPHEIGNVLGVKGVEYMIENGKQVNFKFNFGAPSCVPATTFETAGAEITPDEVRYLLEKDEIKYLAEMMNWPGVLFNDPVVYEKINIAKSLGKPIDGHAPGLRGEKAEAYVKAGMSTDHECFTKEEALDKLKHGMKIAIREGSAAKNFEALIELMRDYPQMIMFCSDDKHPDNLVEGHINLLVKRALAKGHELFNVLQAACITPVDHYNLEVGSLRVGDPADFITIDNPSNFKVLATYINGEKVAENGKTLIPRVENLIINNFNCDPTSESQIQIKDEGGKVNVIEALDGQLVTNCIEAEAATDQNGNLVSNVENDVLKMVVVNRYKPAKPAIAFIKNFGLKKGAIASSVGHDSHNIIAVGATDEAIVKAVNLIVEAKGGVSAVSEKEEAIVALPVAGIMSAEDGYEVAEAYSNIDRISKEMGTKLNSPFMSLSFMALLVIPSLKLSDLGLFDGDKFAFKPLFVKHS</sequence>
<dbReference type="SUPFAM" id="SSF51338">
    <property type="entry name" value="Composite domain of metallo-dependent hydrolases"/>
    <property type="match status" value="1"/>
</dbReference>
<feature type="domain" description="Amidohydrolase-related" evidence="7">
    <location>
        <begin position="40"/>
        <end position="320"/>
    </location>
</feature>
<evidence type="ECO:0000256" key="5">
    <source>
        <dbReference type="ARBA" id="ARBA00047720"/>
    </source>
</evidence>
<dbReference type="NCBIfam" id="TIGR01178">
    <property type="entry name" value="ade"/>
    <property type="match status" value="1"/>
</dbReference>
<accession>A0A150WYM5</accession>
<evidence type="ECO:0000313" key="10">
    <source>
        <dbReference type="Proteomes" id="UP000075583"/>
    </source>
</evidence>
<comment type="similarity">
    <text evidence="1 6">Belongs to the metallo-dependent hydrolases superfamily. Adenine deaminase family.</text>
</comment>